<accession>A0A4Q9M0F7</accession>
<protein>
    <submittedName>
        <fullName evidence="1">Uncharacterized protein</fullName>
    </submittedName>
</protein>
<sequence length="223" mass="25994">MIHLWLGCKERLYFSITELERGLHSVEQAATLNVENSNKTHLALIKCFLKVKYRLEEELYNGRRNELVSDSYAILQSSAIPKIEMYSEKICQNEYAEIRKNTRTKIDAKIVKNFLYIVIFIKRKNKITLIEVGITSQGSLRIPGLIYKCNVEKILYVMTWNGIVSEYHNIYPKRLNSEESWESESKGSDLEEVATLVKKVEEMIKIVNTLYLSKFIELNKSDT</sequence>
<proteinExistence type="predicted"/>
<dbReference type="EMBL" id="PITK01000232">
    <property type="protein sequence ID" value="TBU18730.1"/>
    <property type="molecule type" value="Genomic_DNA"/>
</dbReference>
<keyword evidence="2" id="KW-1185">Reference proteome</keyword>
<dbReference type="VEuPathDB" id="MicrosporidiaDB:CWI38_0232p0010"/>
<dbReference type="AlphaFoldDB" id="A0A4Q9M0F7"/>
<comment type="caution">
    <text evidence="1">The sequence shown here is derived from an EMBL/GenBank/DDBJ whole genome shotgun (WGS) entry which is preliminary data.</text>
</comment>
<organism evidence="1 2">
    <name type="scientific">Hamiltosporidium tvaerminnensis</name>
    <dbReference type="NCBI Taxonomy" id="1176355"/>
    <lineage>
        <taxon>Eukaryota</taxon>
        <taxon>Fungi</taxon>
        <taxon>Fungi incertae sedis</taxon>
        <taxon>Microsporidia</taxon>
        <taxon>Dubosqiidae</taxon>
        <taxon>Hamiltosporidium</taxon>
    </lineage>
</organism>
<reference evidence="1 2" key="1">
    <citation type="submission" date="2017-12" db="EMBL/GenBank/DDBJ databases">
        <authorList>
            <person name="Pombert J.-F."/>
            <person name="Haag K.L."/>
            <person name="Ebert D."/>
        </authorList>
    </citation>
    <scope>NUCLEOTIDE SEQUENCE [LARGE SCALE GENOMIC DNA]</scope>
    <source>
        <strain evidence="1">IL-G-3</strain>
    </source>
</reference>
<evidence type="ECO:0000313" key="2">
    <source>
        <dbReference type="Proteomes" id="UP000292282"/>
    </source>
</evidence>
<gene>
    <name evidence="1" type="ORF">CWI38_0232p0010</name>
</gene>
<evidence type="ECO:0000313" key="1">
    <source>
        <dbReference type="EMBL" id="TBU18730.1"/>
    </source>
</evidence>
<dbReference type="Proteomes" id="UP000292282">
    <property type="component" value="Unassembled WGS sequence"/>
</dbReference>
<name>A0A4Q9M0F7_9MICR</name>